<sequence>MSFDAVITAVRYLWCAIMILSGKETDCSSTLIQPTTIMTYPIMLRSEWEAKPPKSPPIPIQEVPVPYVILHDTRTYGYCNSAKECMEAMRKMQMNHQDDLGWNDIDCSFFIGNLGLTMEGLGWDSSGTDAPGYNERSIGICIMGDYSSIVPDDSMLNAAKNLIKFGIAIGKISANYTLLGHRQVRNTDCPGNALFNKIQQWPHWRSLEDKKKPFQQMFPDDKLEQTEEKLLDERAVIDSTTAPSFPIMPRSEWGAKPPKSPAKQMLEMPVPFVILHDMIIPRECNSTYQCKITMKDIQENHQDDHNYNDIEYSFCIGNDGLTMEARGWDVITEN</sequence>
<evidence type="ECO:0000259" key="5">
    <source>
        <dbReference type="SMART" id="SM00701"/>
    </source>
</evidence>
<dbReference type="InterPro" id="IPR002502">
    <property type="entry name" value="Amidase_domain"/>
</dbReference>
<proteinExistence type="inferred from homology"/>
<evidence type="ECO:0000256" key="1">
    <source>
        <dbReference type="ARBA" id="ARBA00007553"/>
    </source>
</evidence>
<feature type="domain" description="Peptidoglycan recognition protein family" evidence="5">
    <location>
        <begin position="40"/>
        <end position="185"/>
    </location>
</feature>
<organism evidence="6 7">
    <name type="scientific">Ladona fulva</name>
    <name type="common">Scarce chaser dragonfly</name>
    <name type="synonym">Libellula fulva</name>
    <dbReference type="NCBI Taxonomy" id="123851"/>
    <lineage>
        <taxon>Eukaryota</taxon>
        <taxon>Metazoa</taxon>
        <taxon>Ecdysozoa</taxon>
        <taxon>Arthropoda</taxon>
        <taxon>Hexapoda</taxon>
        <taxon>Insecta</taxon>
        <taxon>Pterygota</taxon>
        <taxon>Palaeoptera</taxon>
        <taxon>Odonata</taxon>
        <taxon>Epiprocta</taxon>
        <taxon>Anisoptera</taxon>
        <taxon>Libelluloidea</taxon>
        <taxon>Libellulidae</taxon>
        <taxon>Ladona</taxon>
    </lineage>
</organism>
<dbReference type="GO" id="GO:0009253">
    <property type="term" value="P:peptidoglycan catabolic process"/>
    <property type="evidence" value="ECO:0007669"/>
    <property type="project" value="InterPro"/>
</dbReference>
<dbReference type="SMART" id="SM00701">
    <property type="entry name" value="PGRP"/>
    <property type="match status" value="1"/>
</dbReference>
<dbReference type="GO" id="GO:0008270">
    <property type="term" value="F:zinc ion binding"/>
    <property type="evidence" value="ECO:0007669"/>
    <property type="project" value="InterPro"/>
</dbReference>
<dbReference type="SMART" id="SM00644">
    <property type="entry name" value="Ami_2"/>
    <property type="match status" value="1"/>
</dbReference>
<feature type="non-terminal residue" evidence="6">
    <location>
        <position position="334"/>
    </location>
</feature>
<dbReference type="OrthoDB" id="10001926at2759"/>
<accession>A0A8K0K8R1</accession>
<gene>
    <name evidence="6" type="ORF">J437_LFUL008795</name>
</gene>
<evidence type="ECO:0000256" key="3">
    <source>
        <dbReference type="ARBA" id="ARBA00022859"/>
    </source>
</evidence>
<reference evidence="6" key="1">
    <citation type="submission" date="2013-04" db="EMBL/GenBank/DDBJ databases">
        <authorList>
            <person name="Qu J."/>
            <person name="Murali S.C."/>
            <person name="Bandaranaike D."/>
            <person name="Bellair M."/>
            <person name="Blankenburg K."/>
            <person name="Chao H."/>
            <person name="Dinh H."/>
            <person name="Doddapaneni H."/>
            <person name="Downs B."/>
            <person name="Dugan-Rocha S."/>
            <person name="Elkadiri S."/>
            <person name="Gnanaolivu R.D."/>
            <person name="Hernandez B."/>
            <person name="Javaid M."/>
            <person name="Jayaseelan J.C."/>
            <person name="Lee S."/>
            <person name="Li M."/>
            <person name="Ming W."/>
            <person name="Munidasa M."/>
            <person name="Muniz J."/>
            <person name="Nguyen L."/>
            <person name="Ongeri F."/>
            <person name="Osuji N."/>
            <person name="Pu L.-L."/>
            <person name="Puazo M."/>
            <person name="Qu C."/>
            <person name="Quiroz J."/>
            <person name="Raj R."/>
            <person name="Weissenberger G."/>
            <person name="Xin Y."/>
            <person name="Zou X."/>
            <person name="Han Y."/>
            <person name="Richards S."/>
            <person name="Worley K."/>
            <person name="Muzny D."/>
            <person name="Gibbs R."/>
        </authorList>
    </citation>
    <scope>NUCLEOTIDE SEQUENCE</scope>
    <source>
        <strain evidence="6">Sampled in the wild</strain>
    </source>
</reference>
<dbReference type="InterPro" id="IPR015510">
    <property type="entry name" value="PGRP"/>
</dbReference>
<dbReference type="AlphaFoldDB" id="A0A8K0K8R1"/>
<keyword evidence="7" id="KW-1185">Reference proteome</keyword>
<comment type="similarity">
    <text evidence="1">Belongs to the N-acetylmuramoyl-L-alanine amidase 2 family.</text>
</comment>
<dbReference type="FunFam" id="3.40.80.10:FF:000001">
    <property type="entry name" value="Peptidoglycan recognition protein 1"/>
    <property type="match status" value="1"/>
</dbReference>
<evidence type="ECO:0000313" key="6">
    <source>
        <dbReference type="EMBL" id="KAG8229827.1"/>
    </source>
</evidence>
<dbReference type="SUPFAM" id="SSF55846">
    <property type="entry name" value="N-acetylmuramoyl-L-alanine amidase-like"/>
    <property type="match status" value="2"/>
</dbReference>
<dbReference type="InterPro" id="IPR036505">
    <property type="entry name" value="Amidase/PGRP_sf"/>
</dbReference>
<dbReference type="InterPro" id="IPR006619">
    <property type="entry name" value="PGRP_domain_met/bac"/>
</dbReference>
<dbReference type="GO" id="GO:0045087">
    <property type="term" value="P:innate immune response"/>
    <property type="evidence" value="ECO:0007669"/>
    <property type="project" value="UniProtKB-KW"/>
</dbReference>
<comment type="caution">
    <text evidence="6">The sequence shown here is derived from an EMBL/GenBank/DDBJ whole genome shotgun (WGS) entry which is preliminary data.</text>
</comment>
<dbReference type="PANTHER" id="PTHR11022:SF41">
    <property type="entry name" value="PEPTIDOGLYCAN-RECOGNITION PROTEIN LC-RELATED"/>
    <property type="match status" value="1"/>
</dbReference>
<dbReference type="PANTHER" id="PTHR11022">
    <property type="entry name" value="PEPTIDOGLYCAN RECOGNITION PROTEIN"/>
    <property type="match status" value="1"/>
</dbReference>
<dbReference type="Proteomes" id="UP000792457">
    <property type="component" value="Unassembled WGS sequence"/>
</dbReference>
<feature type="domain" description="N-acetylmuramoyl-L-alanine amidase" evidence="4">
    <location>
        <begin position="55"/>
        <end position="191"/>
    </location>
</feature>
<dbReference type="GO" id="GO:0008745">
    <property type="term" value="F:N-acetylmuramoyl-L-alanine amidase activity"/>
    <property type="evidence" value="ECO:0007669"/>
    <property type="project" value="InterPro"/>
</dbReference>
<dbReference type="Gene3D" id="3.40.80.10">
    <property type="entry name" value="Peptidoglycan recognition protein-like"/>
    <property type="match status" value="2"/>
</dbReference>
<evidence type="ECO:0000256" key="2">
    <source>
        <dbReference type="ARBA" id="ARBA00022588"/>
    </source>
</evidence>
<name>A0A8K0K8R1_LADFU</name>
<keyword evidence="3" id="KW-0391">Immunity</keyword>
<dbReference type="CDD" id="cd06583">
    <property type="entry name" value="PGRP"/>
    <property type="match status" value="1"/>
</dbReference>
<dbReference type="Pfam" id="PF01510">
    <property type="entry name" value="Amidase_2"/>
    <property type="match status" value="1"/>
</dbReference>
<reference evidence="6" key="2">
    <citation type="submission" date="2017-10" db="EMBL/GenBank/DDBJ databases">
        <title>Ladona fulva Genome sequencing and assembly.</title>
        <authorList>
            <person name="Murali S."/>
            <person name="Richards S."/>
            <person name="Bandaranaike D."/>
            <person name="Bellair M."/>
            <person name="Blankenburg K."/>
            <person name="Chao H."/>
            <person name="Dinh H."/>
            <person name="Doddapaneni H."/>
            <person name="Dugan-Rocha S."/>
            <person name="Elkadiri S."/>
            <person name="Gnanaolivu R."/>
            <person name="Hernandez B."/>
            <person name="Skinner E."/>
            <person name="Javaid M."/>
            <person name="Lee S."/>
            <person name="Li M."/>
            <person name="Ming W."/>
            <person name="Munidasa M."/>
            <person name="Muniz J."/>
            <person name="Nguyen L."/>
            <person name="Hughes D."/>
            <person name="Osuji N."/>
            <person name="Pu L.-L."/>
            <person name="Puazo M."/>
            <person name="Qu C."/>
            <person name="Quiroz J."/>
            <person name="Raj R."/>
            <person name="Weissenberger G."/>
            <person name="Xin Y."/>
            <person name="Zou X."/>
            <person name="Han Y."/>
            <person name="Worley K."/>
            <person name="Muzny D."/>
            <person name="Gibbs R."/>
        </authorList>
    </citation>
    <scope>NUCLEOTIDE SEQUENCE</scope>
    <source>
        <strain evidence="6">Sampled in the wild</strain>
    </source>
</reference>
<keyword evidence="2" id="KW-0399">Innate immunity</keyword>
<evidence type="ECO:0000259" key="4">
    <source>
        <dbReference type="SMART" id="SM00644"/>
    </source>
</evidence>
<dbReference type="EMBL" id="KZ308448">
    <property type="protein sequence ID" value="KAG8229827.1"/>
    <property type="molecule type" value="Genomic_DNA"/>
</dbReference>
<evidence type="ECO:0000313" key="7">
    <source>
        <dbReference type="Proteomes" id="UP000792457"/>
    </source>
</evidence>
<protein>
    <submittedName>
        <fullName evidence="6">Uncharacterized protein</fullName>
    </submittedName>
</protein>